<feature type="compositionally biased region" description="Basic and acidic residues" evidence="11">
    <location>
        <begin position="57"/>
        <end position="86"/>
    </location>
</feature>
<feature type="disulfide bond" evidence="10">
    <location>
        <begin position="137"/>
        <end position="168"/>
    </location>
</feature>
<dbReference type="GO" id="GO:0005615">
    <property type="term" value="C:extracellular space"/>
    <property type="evidence" value="ECO:0007669"/>
    <property type="project" value="TreeGrafter"/>
</dbReference>
<dbReference type="InterPro" id="IPR036179">
    <property type="entry name" value="Ig-like_dom_sf"/>
</dbReference>
<feature type="compositionally biased region" description="Basic residues" evidence="11">
    <location>
        <begin position="42"/>
        <end position="56"/>
    </location>
</feature>
<feature type="domain" description="BPTI/Kunitz inhibitor" evidence="13">
    <location>
        <begin position="1596"/>
        <end position="1646"/>
    </location>
</feature>
<dbReference type="Pfam" id="PF00014">
    <property type="entry name" value="Kunitz_BPTI"/>
    <property type="match status" value="9"/>
</dbReference>
<reference evidence="16" key="1">
    <citation type="submission" date="2021-01" db="UniProtKB">
        <authorList>
            <consortium name="EnsemblMetazoa"/>
        </authorList>
    </citation>
    <scope>IDENTIFICATION</scope>
</reference>
<feature type="compositionally biased region" description="Low complexity" evidence="11">
    <location>
        <begin position="2036"/>
        <end position="2052"/>
    </location>
</feature>
<dbReference type="SMART" id="SM00209">
    <property type="entry name" value="TSP1"/>
    <property type="match status" value="6"/>
</dbReference>
<feature type="domain" description="BPTI/Kunitz inhibitor" evidence="13">
    <location>
        <begin position="1871"/>
        <end position="1921"/>
    </location>
</feature>
<evidence type="ECO:0000256" key="2">
    <source>
        <dbReference type="ARBA" id="ARBA00004613"/>
    </source>
</evidence>
<dbReference type="SMART" id="SM00409">
    <property type="entry name" value="IG"/>
    <property type="match status" value="2"/>
</dbReference>
<dbReference type="SMART" id="SM00408">
    <property type="entry name" value="IGc2"/>
    <property type="match status" value="2"/>
</dbReference>
<dbReference type="Gene3D" id="2.60.40.10">
    <property type="entry name" value="Immunoglobulins"/>
    <property type="match status" value="2"/>
</dbReference>
<dbReference type="InterPro" id="IPR007110">
    <property type="entry name" value="Ig-like_dom"/>
</dbReference>
<keyword evidence="3" id="KW-0964">Secreted</keyword>
<feature type="domain" description="BPTI/Kunitz inhibitor" evidence="13">
    <location>
        <begin position="1803"/>
        <end position="1853"/>
    </location>
</feature>
<evidence type="ECO:0000259" key="14">
    <source>
        <dbReference type="PROSITE" id="PS50835"/>
    </source>
</evidence>
<dbReference type="OrthoDB" id="5950222at2759"/>
<dbReference type="Pfam" id="PF19030">
    <property type="entry name" value="TSP1_ADAMTS"/>
    <property type="match status" value="5"/>
</dbReference>
<evidence type="ECO:0000256" key="8">
    <source>
        <dbReference type="ARBA" id="ARBA00023157"/>
    </source>
</evidence>
<comment type="subcellular location">
    <subcellularLocation>
        <location evidence="2">Secreted</location>
    </subcellularLocation>
</comment>
<dbReference type="SMART" id="SM00131">
    <property type="entry name" value="KU"/>
    <property type="match status" value="9"/>
</dbReference>
<evidence type="ECO:0000256" key="3">
    <source>
        <dbReference type="ARBA" id="ARBA00022525"/>
    </source>
</evidence>
<feature type="domain" description="BPTI/Kunitz inhibitor" evidence="13">
    <location>
        <begin position="1390"/>
        <end position="1440"/>
    </location>
</feature>
<feature type="domain" description="Ig-like" evidence="14">
    <location>
        <begin position="2250"/>
        <end position="2337"/>
    </location>
</feature>
<dbReference type="PANTHER" id="PTHR45938:SF11">
    <property type="entry name" value="WAP, KAZAL, IMMUNOGLOBULIN, KUNITZ AND NTR DOMAIN-CONTAINING PROTEIN 2-LIKE"/>
    <property type="match status" value="1"/>
</dbReference>
<dbReference type="InParanoid" id="A0A7M7MAD7"/>
<dbReference type="CDD" id="cd00199">
    <property type="entry name" value="WAP"/>
    <property type="match status" value="1"/>
</dbReference>
<feature type="compositionally biased region" description="Basic and acidic residues" evidence="11">
    <location>
        <begin position="2021"/>
        <end position="2032"/>
    </location>
</feature>
<evidence type="ECO:0000259" key="13">
    <source>
        <dbReference type="PROSITE" id="PS50279"/>
    </source>
</evidence>
<dbReference type="PROSITE" id="PS51390">
    <property type="entry name" value="WAP"/>
    <property type="match status" value="1"/>
</dbReference>
<dbReference type="InterPro" id="IPR008197">
    <property type="entry name" value="WAP_dom"/>
</dbReference>
<comment type="function">
    <text evidence="1">Has antibacterial activity.</text>
</comment>
<dbReference type="GO" id="GO:0048019">
    <property type="term" value="F:receptor antagonist activity"/>
    <property type="evidence" value="ECO:0007669"/>
    <property type="project" value="TreeGrafter"/>
</dbReference>
<dbReference type="PROSITE" id="PS50279">
    <property type="entry name" value="BPTI_KUNITZ_2"/>
    <property type="match status" value="9"/>
</dbReference>
<evidence type="ECO:0000313" key="17">
    <source>
        <dbReference type="Proteomes" id="UP000594260"/>
    </source>
</evidence>
<feature type="chain" id="PRO_5029753646" description="Papilin" evidence="12">
    <location>
        <begin position="22"/>
        <end position="2364"/>
    </location>
</feature>
<dbReference type="OMA" id="IVMLVQD"/>
<keyword evidence="4" id="KW-0646">Protease inhibitor</keyword>
<dbReference type="InterPro" id="IPR010294">
    <property type="entry name" value="ADAMTS_spacer1"/>
</dbReference>
<keyword evidence="17" id="KW-1185">Reference proteome</keyword>
<dbReference type="InterPro" id="IPR013273">
    <property type="entry name" value="ADAMTS/ADAMTS-like"/>
</dbReference>
<proteinExistence type="predicted"/>
<evidence type="ECO:0000259" key="15">
    <source>
        <dbReference type="PROSITE" id="PS51390"/>
    </source>
</evidence>
<dbReference type="CTD" id="43872"/>
<dbReference type="PROSITE" id="PS00280">
    <property type="entry name" value="BPTI_KUNITZ_1"/>
    <property type="match status" value="6"/>
</dbReference>
<feature type="domain" description="WAP" evidence="15">
    <location>
        <begin position="2114"/>
        <end position="2161"/>
    </location>
</feature>
<feature type="region of interest" description="Disordered" evidence="11">
    <location>
        <begin position="909"/>
        <end position="940"/>
    </location>
</feature>
<dbReference type="SUPFAM" id="SSF57256">
    <property type="entry name" value="Elafin-like"/>
    <property type="match status" value="1"/>
</dbReference>
<dbReference type="GO" id="GO:0030198">
    <property type="term" value="P:extracellular matrix organization"/>
    <property type="evidence" value="ECO:0007669"/>
    <property type="project" value="InterPro"/>
</dbReference>
<dbReference type="Pfam" id="PF05986">
    <property type="entry name" value="ADAMTS_spacer1"/>
    <property type="match status" value="1"/>
</dbReference>
<feature type="region of interest" description="Disordered" evidence="11">
    <location>
        <begin position="40"/>
        <end position="99"/>
    </location>
</feature>
<feature type="disulfide bond" evidence="10">
    <location>
        <begin position="148"/>
        <end position="153"/>
    </location>
</feature>
<feature type="domain" description="BPTI/Kunitz inhibitor" evidence="13">
    <location>
        <begin position="1672"/>
        <end position="1722"/>
    </location>
</feature>
<dbReference type="FunFam" id="4.10.410.10:FF:000020">
    <property type="entry name" value="Collagen, type VI, alpha 3"/>
    <property type="match status" value="3"/>
</dbReference>
<dbReference type="SMART" id="SM00217">
    <property type="entry name" value="WAP"/>
    <property type="match status" value="1"/>
</dbReference>
<dbReference type="PANTHER" id="PTHR45938">
    <property type="entry name" value="ACP24A4-RELATED"/>
    <property type="match status" value="1"/>
</dbReference>
<evidence type="ECO:0008006" key="18">
    <source>
        <dbReference type="Google" id="ProtNLM"/>
    </source>
</evidence>
<feature type="domain" description="BPTI/Kunitz inhibitor" evidence="13">
    <location>
        <begin position="1956"/>
        <end position="2012"/>
    </location>
</feature>
<evidence type="ECO:0000313" key="16">
    <source>
        <dbReference type="EnsemblMetazoa" id="XP_022647659"/>
    </source>
</evidence>
<dbReference type="InterPro" id="IPR000884">
    <property type="entry name" value="TSP1_rpt"/>
</dbReference>
<protein>
    <recommendedName>
        <fullName evidence="18">Papilin</fullName>
    </recommendedName>
</protein>
<feature type="domain" description="BPTI/Kunitz inhibitor" evidence="13">
    <location>
        <begin position="1746"/>
        <end position="1796"/>
    </location>
</feature>
<evidence type="ECO:0000256" key="7">
    <source>
        <dbReference type="ARBA" id="ARBA00022900"/>
    </source>
</evidence>
<dbReference type="SUPFAM" id="SSF82895">
    <property type="entry name" value="TSP-1 type 1 repeat"/>
    <property type="match status" value="4"/>
</dbReference>
<feature type="compositionally biased region" description="Polar residues" evidence="11">
    <location>
        <begin position="916"/>
        <end position="925"/>
    </location>
</feature>
<dbReference type="InterPro" id="IPR003599">
    <property type="entry name" value="Ig_sub"/>
</dbReference>
<evidence type="ECO:0000256" key="9">
    <source>
        <dbReference type="ARBA" id="ARBA00023319"/>
    </source>
</evidence>
<dbReference type="Pfam" id="PF00090">
    <property type="entry name" value="TSP_1"/>
    <property type="match status" value="1"/>
</dbReference>
<dbReference type="InterPro" id="IPR020901">
    <property type="entry name" value="Prtase_inh_Kunz-CS"/>
</dbReference>
<keyword evidence="7" id="KW-0722">Serine protease inhibitor</keyword>
<feature type="domain" description="BPTI/Kunitz inhibitor" evidence="13">
    <location>
        <begin position="1474"/>
        <end position="1524"/>
    </location>
</feature>
<organism evidence="16 17">
    <name type="scientific">Varroa destructor</name>
    <name type="common">Honeybee mite</name>
    <dbReference type="NCBI Taxonomy" id="109461"/>
    <lineage>
        <taxon>Eukaryota</taxon>
        <taxon>Metazoa</taxon>
        <taxon>Ecdysozoa</taxon>
        <taxon>Arthropoda</taxon>
        <taxon>Chelicerata</taxon>
        <taxon>Arachnida</taxon>
        <taxon>Acari</taxon>
        <taxon>Parasitiformes</taxon>
        <taxon>Mesostigmata</taxon>
        <taxon>Gamasina</taxon>
        <taxon>Dermanyssoidea</taxon>
        <taxon>Varroidae</taxon>
        <taxon>Varroa</taxon>
    </lineage>
</organism>
<name>A0A7M7MAD7_VARDE</name>
<dbReference type="InterPro" id="IPR003598">
    <property type="entry name" value="Ig_sub2"/>
</dbReference>
<dbReference type="Gene3D" id="2.60.120.830">
    <property type="match status" value="1"/>
</dbReference>
<dbReference type="InterPro" id="IPR002223">
    <property type="entry name" value="Kunitz_BPTI"/>
</dbReference>
<dbReference type="KEGG" id="vde:111244632"/>
<dbReference type="PROSITE" id="PS50835">
    <property type="entry name" value="IG_LIKE"/>
    <property type="match status" value="2"/>
</dbReference>
<sequence length="2364" mass="262062">MRCRDFGGIAPLLLFIGAVLGETQNQGYTQRYDPRYQDLHYSQHHRPDPRHHQHRDPRRDPRYDPQRATARHDPRFGQRYDIRVQERPTAPTRQPQTARYDPRLEARRRIYTPFDELGEEKGNWSEWESVAACSRTCGGGVTYKHRTCLEEPCVGPSRIYSSCNMNECPEGDKAQNIFLQRQCARMNSVPFDGKFYSWIPRRRHDRNPCELNCSPKDRDMELKHRMNVIDGTRCYHAGFDQCVEGQCVQTGCDGLLGSKKRIDKCLVCGGQNKNCNTTHHSEIQLSLGYGYRPLYVIPAGATSVLMREMEPSTNYLSLRDLEGNYFLNSNYEIDYSKAFYAGGTQWHYIRNAQYENGREHLRTNGPTNETLVIALLVQEMNKGYQLEYSVKYVPGQPRKPNGEYQWELGDWEPCYDPCGEISTNRTVRCASIITRHEAKTEDECDLDKKPPSTQQCPTDNCQASWYTAKWERCSNTCGNGTQTRVVFCSTPSGGGVRVLPDHLCKKVGQKPPSEQECESKLSCDSWEAGDWSEPERKCGLTKQVREVKCVAQMENSTDGVMEGFDCLQDERPDEEQQIELQPCERAEWATGEWSLCDMCGSTVQTRAVECILKDGTIYNETFCAGQPKPETERPCENAPICEYSWFFSNWGSCSVSCGNGIKSRSVFCGKIEVNGTCLEMVEDSNCLGDKPAEKEVCENPQCEKFWLAAPWNKQCPENACGGLPRKRAVFCYKDNKNKAAEGCENDGTRPQETDDCSLQACSTDQIDTLSSCASTEHGCCPDNETISGAEFDGCPPWNRENMTTPCDQAEWGCCRDLVTPAFGPFGAGCSVFALCNGTEFGCCPNKDTRAQGPNFEGCEVPCDQTEFGCCEEDGKTIRLDENNAGCPENITANGTQADEYLQMKAPDSEDVKIGTDPNSIATTDDGSGEGSGGGYTDNLEGLDPGSGVEIDTPDVASRCEESEYGCCPDGITSAKDAEKRKGCPHCRISKYGCCPDRITAAAGRKFKGCIDVCTNSTFGCCPDGFFPAQGPNLDGCELRDCKTSKFGCCPTLQIPATDFGGEGCKNCTESAYGCCNNGEDFALGPLKEGCCSDHQFGCCPDNRTIALGPDWAGCPCQLLEHGCCPDNVTPALGPDQFGCTCETSEFGCCSDSLTPALGPSQANCTCDRTAFGCCPDGVTPANGPDSHYSCDCRTSQFGCCPDSRTPATGPSGRGCYCATMKYGCCQDQRTPAAGPNQLGCPCSATIYGCCADGVTRATGLRQEGCEDCTKLKFGCCPDGVHAARGPNLEGCPCDSTEFGCCPDRRTAAKGVNDEGCPEVPCQQTEFGCCPDGTAAKGRYYEGCNIDEGTRARYEAYLRSQHQGHHQQPQLAQATKPPMVPYEPRRIREACFQANDRGQCGNWTLVWYYDYKESRCSQFYYGSCGGNDNRFPDEASCKALCDEGYAEGRIQTPGPPVIDNEVMPNQSSHGSRNPCTLPKHVGPCKQHQERYWYNEQTNQCERFTFGGCQANANNFPTHKACSNQCRVLSDSEKCTLPMSTSKNCTNSQPLFRYDYKAQRCEHYKGCTEDVNVFKDYDDCVSTCTHRALNPQLAQDVCSLPSDTGPCVDFVVQWYYDKKSQRCAQFYYGDCEGNANRFPNEMQCQYFCGGRPAYSPPQPPPAHRPPVLTSAPICEQPREVGPCTDFVTRFHFDFRTRSCVPFAFGGCQPNQNNFASLEDCQRHCAYRYTGLAPQPPPQSAAPIHPSDCLLAKDSGTCSGHTRMYYYNKADGVCREFSYTGCGGNRNRFRTRYQCEESCKNSQDVCQLPTVKGRCAGRYSLWTYDTQRDVCKQFDYGGCGGNGNRFDSKVECESRCVRRVLHINGTSADFPDKCRLPSDTGSCIHRMAKFYFDLRLGKCLPFHYGGCGGNDNRFETLNDCEKECLIPAIAADLVNSNRENSLDEYRHTPLVPQSVHELCNLPSSPGKPCLDNPANSITYRYFYDTHSQRCLQFIYYGCDGNKNNFISFEKCKSVCANTRDSEATRVHHPVVETPRRPHAPSAAPHQPSPGHHGSQCPPDNCGRAASCRGMGERQEVLPNGCVRCRCNHPCDDLHCKPDEKCGPELNIDGKYIGVCKPTNKPGQCPKLQCAEGGNRRDQCRDDSECQGAQKCCDNGCNRVCVDADDKDIDEDKSVEEMIAIEGEPAVLKCPVQVEGTPRWTKEGKDVEGERVDQHEEKLTIENVTKEDAGFYLCTDPDEPKTKGKIALRIAAPPQIIKDKPVVEAPLNTTANLTCQVVGGYPRPSVTWKKGEVRLPTRSSKYRQLPENTLQVRSVRPDDQDLYLCTAKNERGEARFLVALVIPVAGDSRHEDMGKKIANQARSEAGLS</sequence>
<dbReference type="CDD" id="cd00109">
    <property type="entry name" value="Kunitz-type"/>
    <property type="match status" value="3"/>
</dbReference>
<evidence type="ECO:0000256" key="5">
    <source>
        <dbReference type="ARBA" id="ARBA00022729"/>
    </source>
</evidence>
<evidence type="ECO:0000256" key="4">
    <source>
        <dbReference type="ARBA" id="ARBA00022690"/>
    </source>
</evidence>
<dbReference type="FunFam" id="4.10.410.10:FF:000005">
    <property type="entry name" value="Pancreatic trypsin inhibitor"/>
    <property type="match status" value="1"/>
</dbReference>
<feature type="domain" description="BPTI/Kunitz inhibitor" evidence="13">
    <location>
        <begin position="1533"/>
        <end position="1582"/>
    </location>
</feature>
<dbReference type="GeneID" id="111244632"/>
<accession>A0A7M7MAD7</accession>
<dbReference type="Gene3D" id="2.20.100.10">
    <property type="entry name" value="Thrombospondin type-1 (TSP1) repeat"/>
    <property type="match status" value="4"/>
</dbReference>
<evidence type="ECO:0000256" key="10">
    <source>
        <dbReference type="PIRSR" id="PIRSR613273-3"/>
    </source>
</evidence>
<keyword evidence="6" id="KW-0677">Repeat</keyword>
<dbReference type="Pfam" id="PF13927">
    <property type="entry name" value="Ig_3"/>
    <property type="match status" value="2"/>
</dbReference>
<dbReference type="InterPro" id="IPR036645">
    <property type="entry name" value="Elafin-like_sf"/>
</dbReference>
<feature type="signal peptide" evidence="12">
    <location>
        <begin position="1"/>
        <end position="21"/>
    </location>
</feature>
<dbReference type="PRINTS" id="PR01857">
    <property type="entry name" value="ADAMTSFAMILY"/>
</dbReference>
<dbReference type="SUPFAM" id="SSF57362">
    <property type="entry name" value="BPTI-like"/>
    <property type="match status" value="9"/>
</dbReference>
<dbReference type="SUPFAM" id="SSF48726">
    <property type="entry name" value="Immunoglobulin"/>
    <property type="match status" value="2"/>
</dbReference>
<dbReference type="InterPro" id="IPR036880">
    <property type="entry name" value="Kunitz_BPTI_sf"/>
</dbReference>
<keyword evidence="8 10" id="KW-1015">Disulfide bond</keyword>
<dbReference type="RefSeq" id="XP_022647659.1">
    <property type="nucleotide sequence ID" value="XM_022791924.1"/>
</dbReference>
<keyword evidence="9" id="KW-0393">Immunoglobulin domain</keyword>
<evidence type="ECO:0000256" key="6">
    <source>
        <dbReference type="ARBA" id="ARBA00022737"/>
    </source>
</evidence>
<feature type="region of interest" description="Disordered" evidence="11">
    <location>
        <begin position="2021"/>
        <end position="2054"/>
    </location>
</feature>
<feature type="disulfide bond" evidence="10">
    <location>
        <begin position="133"/>
        <end position="163"/>
    </location>
</feature>
<evidence type="ECO:0000256" key="11">
    <source>
        <dbReference type="SAM" id="MobiDB-lite"/>
    </source>
</evidence>
<dbReference type="GO" id="GO:0050431">
    <property type="term" value="F:transforming growth factor beta binding"/>
    <property type="evidence" value="ECO:0007669"/>
    <property type="project" value="TreeGrafter"/>
</dbReference>
<keyword evidence="5 12" id="KW-0732">Signal</keyword>
<dbReference type="FunCoup" id="A0A7M7MAD7">
    <property type="interactions" value="14"/>
</dbReference>
<dbReference type="Gene3D" id="4.10.410.10">
    <property type="entry name" value="Pancreatic trypsin inhibitor Kunitz domain"/>
    <property type="match status" value="9"/>
</dbReference>
<feature type="domain" description="Ig-like" evidence="14">
    <location>
        <begin position="2178"/>
        <end position="2231"/>
    </location>
</feature>
<dbReference type="PROSITE" id="PS50092">
    <property type="entry name" value="TSP1"/>
    <property type="match status" value="4"/>
</dbReference>
<evidence type="ECO:0000256" key="1">
    <source>
        <dbReference type="ARBA" id="ARBA00002878"/>
    </source>
</evidence>
<dbReference type="InterPro" id="IPR036383">
    <property type="entry name" value="TSP1_rpt_sf"/>
</dbReference>
<evidence type="ECO:0000256" key="12">
    <source>
        <dbReference type="SAM" id="SignalP"/>
    </source>
</evidence>
<dbReference type="PRINTS" id="PR00759">
    <property type="entry name" value="BASICPTASE"/>
</dbReference>
<dbReference type="GO" id="GO:0004867">
    <property type="term" value="F:serine-type endopeptidase inhibitor activity"/>
    <property type="evidence" value="ECO:0007669"/>
    <property type="project" value="UniProtKB-KW"/>
</dbReference>
<dbReference type="Proteomes" id="UP000594260">
    <property type="component" value="Unplaced"/>
</dbReference>
<dbReference type="InterPro" id="IPR013783">
    <property type="entry name" value="Ig-like_fold"/>
</dbReference>
<dbReference type="EnsemblMetazoa" id="XM_022791924">
    <property type="protein sequence ID" value="XP_022647659"/>
    <property type="gene ID" value="LOC111244632"/>
</dbReference>